<organism evidence="3 4">
    <name type="scientific">Lutimonas vermicola</name>
    <dbReference type="NCBI Taxonomy" id="414288"/>
    <lineage>
        <taxon>Bacteria</taxon>
        <taxon>Pseudomonadati</taxon>
        <taxon>Bacteroidota</taxon>
        <taxon>Flavobacteriia</taxon>
        <taxon>Flavobacteriales</taxon>
        <taxon>Flavobacteriaceae</taxon>
        <taxon>Lutimonas</taxon>
    </lineage>
</organism>
<gene>
    <name evidence="3" type="ORF">AABB81_14410</name>
</gene>
<keyword evidence="1" id="KW-0732">Signal</keyword>
<feature type="chain" id="PRO_5046317211" evidence="1">
    <location>
        <begin position="18"/>
        <end position="218"/>
    </location>
</feature>
<sequence length="218" mass="25140">MRRIAILLLLFSGFLQAQNDGTFVDDKYLEDQLYFNLTYIYLLDLPDRVSQSGFSFGLGGGFIKDFPLNKQRNIGLGAGLGYGFNNYYFNVQLDAVNPVDGEISLKNNKIILHTVELPLELRFRGSTASKYRFWRFYPGFKVAYIFAKNTSFSKTADFDVSDIIQVNKWLYGLTFSAGYNKWNLHLYYGLNNLFEETKTNDYAINIGDLRVGLIFYIF</sequence>
<evidence type="ECO:0000313" key="4">
    <source>
        <dbReference type="Proteomes" id="UP001474120"/>
    </source>
</evidence>
<name>A0ABU9L3U3_9FLAO</name>
<protein>
    <submittedName>
        <fullName evidence="3">Porin family protein</fullName>
    </submittedName>
</protein>
<evidence type="ECO:0000313" key="3">
    <source>
        <dbReference type="EMBL" id="MEL4457098.1"/>
    </source>
</evidence>
<keyword evidence="4" id="KW-1185">Reference proteome</keyword>
<evidence type="ECO:0000256" key="1">
    <source>
        <dbReference type="SAM" id="SignalP"/>
    </source>
</evidence>
<dbReference type="InterPro" id="IPR025665">
    <property type="entry name" value="Beta-barrel_OMP_2"/>
</dbReference>
<comment type="caution">
    <text evidence="3">The sequence shown here is derived from an EMBL/GenBank/DDBJ whole genome shotgun (WGS) entry which is preliminary data.</text>
</comment>
<feature type="domain" description="Outer membrane protein beta-barrel" evidence="2">
    <location>
        <begin position="16"/>
        <end position="195"/>
    </location>
</feature>
<reference evidence="3 4" key="1">
    <citation type="submission" date="2024-04" db="EMBL/GenBank/DDBJ databases">
        <title>whole genome sequencing of Lutimonas vermicola strain IMCC1616.</title>
        <authorList>
            <person name="Bae S.S."/>
        </authorList>
    </citation>
    <scope>NUCLEOTIDE SEQUENCE [LARGE SCALE GENOMIC DNA]</scope>
    <source>
        <strain evidence="3 4">IMCC1616</strain>
    </source>
</reference>
<dbReference type="Pfam" id="PF13568">
    <property type="entry name" value="OMP_b-brl_2"/>
    <property type="match status" value="1"/>
</dbReference>
<dbReference type="EMBL" id="JBCDNA010000003">
    <property type="protein sequence ID" value="MEL4457098.1"/>
    <property type="molecule type" value="Genomic_DNA"/>
</dbReference>
<dbReference type="Proteomes" id="UP001474120">
    <property type="component" value="Unassembled WGS sequence"/>
</dbReference>
<accession>A0ABU9L3U3</accession>
<feature type="signal peptide" evidence="1">
    <location>
        <begin position="1"/>
        <end position="17"/>
    </location>
</feature>
<evidence type="ECO:0000259" key="2">
    <source>
        <dbReference type="Pfam" id="PF13568"/>
    </source>
</evidence>
<dbReference type="RefSeq" id="WP_342161258.1">
    <property type="nucleotide sequence ID" value="NZ_JBCDNA010000003.1"/>
</dbReference>
<proteinExistence type="predicted"/>